<evidence type="ECO:0000256" key="3">
    <source>
        <dbReference type="ARBA" id="ARBA00022448"/>
    </source>
</evidence>
<feature type="transmembrane region" description="Helical" evidence="8">
    <location>
        <begin position="37"/>
        <end position="59"/>
    </location>
</feature>
<dbReference type="PANTHER" id="PTHR30269">
    <property type="entry name" value="TRANSMEMBRANE PROTEIN YFCA"/>
    <property type="match status" value="1"/>
</dbReference>
<keyword evidence="5 8" id="KW-0812">Transmembrane</keyword>
<evidence type="ECO:0000256" key="7">
    <source>
        <dbReference type="ARBA" id="ARBA00023136"/>
    </source>
</evidence>
<dbReference type="EMBL" id="BOMS01000093">
    <property type="protein sequence ID" value="GIE69876.1"/>
    <property type="molecule type" value="Genomic_DNA"/>
</dbReference>
<keyword evidence="4 8" id="KW-1003">Cell membrane</keyword>
<comment type="caution">
    <text evidence="9">The sequence shown here is derived from an EMBL/GenBank/DDBJ whole genome shotgun (WGS) entry which is preliminary data.</text>
</comment>
<gene>
    <name evidence="9" type="ORF">Apa02nite_059840</name>
</gene>
<evidence type="ECO:0000256" key="8">
    <source>
        <dbReference type="RuleBase" id="RU363041"/>
    </source>
</evidence>
<feature type="transmembrane region" description="Helical" evidence="8">
    <location>
        <begin position="188"/>
        <end position="205"/>
    </location>
</feature>
<sequence>MGEWDAVTLAEAVLLLVAGLGAGTVNAIAGGGSLLTFPAMLAIGMPPVAANVSNALAVAPGYGASVLGSRADLIGQGRRILRVIPTALLGALGGCLLLLNTPRRVFDLVVPFLVIGAALTLAGQTRLRALVGHPQQVSPRRATIMLHTAVFLCALYGGYFNAALGVLLVAGLALVLDETLARVSALKNLLSALIGVVTIAVYSIFGPVNWAAVAVIAPATIVGGYLGARVARRLPAAALRAVIVAFGLTVGTVLLVRAL</sequence>
<dbReference type="Proteomes" id="UP000624709">
    <property type="component" value="Unassembled WGS sequence"/>
</dbReference>
<evidence type="ECO:0000256" key="6">
    <source>
        <dbReference type="ARBA" id="ARBA00022989"/>
    </source>
</evidence>
<evidence type="ECO:0000256" key="2">
    <source>
        <dbReference type="ARBA" id="ARBA00009142"/>
    </source>
</evidence>
<evidence type="ECO:0000256" key="5">
    <source>
        <dbReference type="ARBA" id="ARBA00022692"/>
    </source>
</evidence>
<name>A0ABQ4BGR3_9ACTN</name>
<dbReference type="Pfam" id="PF01925">
    <property type="entry name" value="TauE"/>
    <property type="match status" value="1"/>
</dbReference>
<reference evidence="9 10" key="1">
    <citation type="submission" date="2021-01" db="EMBL/GenBank/DDBJ databases">
        <title>Whole genome shotgun sequence of Actinoplanes palleronii NBRC 14916.</title>
        <authorList>
            <person name="Komaki H."/>
            <person name="Tamura T."/>
        </authorList>
    </citation>
    <scope>NUCLEOTIDE SEQUENCE [LARGE SCALE GENOMIC DNA]</scope>
    <source>
        <strain evidence="9 10">NBRC 14916</strain>
    </source>
</reference>
<evidence type="ECO:0000256" key="4">
    <source>
        <dbReference type="ARBA" id="ARBA00022475"/>
    </source>
</evidence>
<evidence type="ECO:0000256" key="1">
    <source>
        <dbReference type="ARBA" id="ARBA00004651"/>
    </source>
</evidence>
<feature type="transmembrane region" description="Helical" evidence="8">
    <location>
        <begin position="237"/>
        <end position="256"/>
    </location>
</feature>
<dbReference type="InterPro" id="IPR052017">
    <property type="entry name" value="TSUP"/>
</dbReference>
<feature type="transmembrane region" description="Helical" evidence="8">
    <location>
        <begin position="80"/>
        <end position="99"/>
    </location>
</feature>
<protein>
    <recommendedName>
        <fullName evidence="8">Probable membrane transporter protein</fullName>
    </recommendedName>
</protein>
<feature type="transmembrane region" description="Helical" evidence="8">
    <location>
        <begin position="212"/>
        <end position="231"/>
    </location>
</feature>
<keyword evidence="6 8" id="KW-1133">Transmembrane helix</keyword>
<keyword evidence="7 8" id="KW-0472">Membrane</keyword>
<feature type="transmembrane region" description="Helical" evidence="8">
    <location>
        <begin position="144"/>
        <end position="176"/>
    </location>
</feature>
<dbReference type="InterPro" id="IPR002781">
    <property type="entry name" value="TM_pro_TauE-like"/>
</dbReference>
<proteinExistence type="inferred from homology"/>
<organism evidence="9 10">
    <name type="scientific">Actinoplanes palleronii</name>
    <dbReference type="NCBI Taxonomy" id="113570"/>
    <lineage>
        <taxon>Bacteria</taxon>
        <taxon>Bacillati</taxon>
        <taxon>Actinomycetota</taxon>
        <taxon>Actinomycetes</taxon>
        <taxon>Micromonosporales</taxon>
        <taxon>Micromonosporaceae</taxon>
        <taxon>Actinoplanes</taxon>
    </lineage>
</organism>
<comment type="similarity">
    <text evidence="2 8">Belongs to the 4-toluene sulfonate uptake permease (TSUP) (TC 2.A.102) family.</text>
</comment>
<keyword evidence="3" id="KW-0813">Transport</keyword>
<dbReference type="PANTHER" id="PTHR30269:SF0">
    <property type="entry name" value="MEMBRANE TRANSPORTER PROTEIN YFCA-RELATED"/>
    <property type="match status" value="1"/>
</dbReference>
<comment type="subcellular location">
    <subcellularLocation>
        <location evidence="1 8">Cell membrane</location>
        <topology evidence="1 8">Multi-pass membrane protein</topology>
    </subcellularLocation>
</comment>
<evidence type="ECO:0000313" key="10">
    <source>
        <dbReference type="Proteomes" id="UP000624709"/>
    </source>
</evidence>
<keyword evidence="10" id="KW-1185">Reference proteome</keyword>
<accession>A0ABQ4BGR3</accession>
<evidence type="ECO:0000313" key="9">
    <source>
        <dbReference type="EMBL" id="GIE69876.1"/>
    </source>
</evidence>